<dbReference type="InterPro" id="IPR008928">
    <property type="entry name" value="6-hairpin_glycosidase_sf"/>
</dbReference>
<protein>
    <recommendedName>
        <fullName evidence="4">Alpha-L-rhamnosidase six-hairpin glycosidase domain-containing protein</fullName>
    </recommendedName>
</protein>
<evidence type="ECO:0000313" key="3">
    <source>
        <dbReference type="Proteomes" id="UP000271925"/>
    </source>
</evidence>
<dbReference type="Gene3D" id="1.50.10.10">
    <property type="match status" value="1"/>
</dbReference>
<dbReference type="RefSeq" id="WP_124876732.1">
    <property type="nucleotide sequence ID" value="NZ_RQJO01000009.1"/>
</dbReference>
<reference evidence="2 3" key="1">
    <citation type="submission" date="2018-11" db="EMBL/GenBank/DDBJ databases">
        <authorList>
            <person name="Zhou Z."/>
            <person name="Wang G."/>
        </authorList>
    </citation>
    <scope>NUCLEOTIDE SEQUENCE [LARGE SCALE GENOMIC DNA]</scope>
    <source>
        <strain evidence="2 3">KCTC52004</strain>
    </source>
</reference>
<feature type="signal peptide" evidence="1">
    <location>
        <begin position="1"/>
        <end position="19"/>
    </location>
</feature>
<dbReference type="AlphaFoldDB" id="A0A3P1BNC1"/>
<dbReference type="SUPFAM" id="SSF48208">
    <property type="entry name" value="Six-hairpin glycosidases"/>
    <property type="match status" value="1"/>
</dbReference>
<dbReference type="OrthoDB" id="1090762at2"/>
<dbReference type="InterPro" id="IPR012341">
    <property type="entry name" value="6hp_glycosidase-like_sf"/>
</dbReference>
<evidence type="ECO:0000313" key="2">
    <source>
        <dbReference type="EMBL" id="RRB02569.1"/>
    </source>
</evidence>
<dbReference type="Proteomes" id="UP000271925">
    <property type="component" value="Unassembled WGS sequence"/>
</dbReference>
<dbReference type="EMBL" id="RQJO01000009">
    <property type="protein sequence ID" value="RRB02569.1"/>
    <property type="molecule type" value="Genomic_DNA"/>
</dbReference>
<feature type="chain" id="PRO_5018304544" description="Alpha-L-rhamnosidase six-hairpin glycosidase domain-containing protein" evidence="1">
    <location>
        <begin position="20"/>
        <end position="696"/>
    </location>
</feature>
<organism evidence="2 3">
    <name type="scientific">Larkinella rosea</name>
    <dbReference type="NCBI Taxonomy" id="2025312"/>
    <lineage>
        <taxon>Bacteria</taxon>
        <taxon>Pseudomonadati</taxon>
        <taxon>Bacteroidota</taxon>
        <taxon>Cytophagia</taxon>
        <taxon>Cytophagales</taxon>
        <taxon>Spirosomataceae</taxon>
        <taxon>Larkinella</taxon>
    </lineage>
</organism>
<evidence type="ECO:0000256" key="1">
    <source>
        <dbReference type="SAM" id="SignalP"/>
    </source>
</evidence>
<keyword evidence="3" id="KW-1185">Reference proteome</keyword>
<evidence type="ECO:0008006" key="4">
    <source>
        <dbReference type="Google" id="ProtNLM"/>
    </source>
</evidence>
<gene>
    <name evidence="2" type="ORF">EHT25_19145</name>
</gene>
<accession>A0A3P1BNC1</accession>
<proteinExistence type="predicted"/>
<keyword evidence="1" id="KW-0732">Signal</keyword>
<sequence>MKKILKAIALIAFAIPVAAQQRNATHIQKVIASADVIRSAYTDEPVINLYQGNGLFGCSYGLLGLHIHPAKASTHHKFGNTRFMHLEHRGRGKFGGDYLLPLAQLYWADAFQTVSEFSQHQAFYEGTITTRFRASNRTIAVKTWFDPVDRNLSGIAIQLKGEPIRVILDPASDVKGHYDQRISQVSKISAVKDQWKIELTGLGTTTPLYLKTNAVVTLEGNVLQLTLKEGENRIQLSVKKPVAATTAQSLRQTIHWWDQTWQKSGLIEFPEATAQKMWVRSMAQFLYSYGTDQKGIPPPMGFTGNGWPFNFPQDASYVLPVLLATGQTAIGKSWIEYFSARLQGMKQYTQRHFHRDGVMVPWVFPYGSFDGYHDPAPPNIWYYEIHNSGYLARMAVETAVFVNDTQWTQKYVLPLLKETAAFYGSICTKETDGFWHLSLKPSMGQDEFGGVDQKDYLCALYSAQYCFQQAIAYGLDNDHRYSTILKDGLAFQSLKAKGGFYYTSSNSPADFGKQKHPVQLNELAYLPVHSSPSEAASLAYQRRYELLADASKPYFHGWSLGEILLAGSRLSQPQEWLKDWHNLVTSNNIDPEWIQVFETSKSWSGAFYNSTNGLIVQSLVNNVLTDWYGKMEIATCFPWKGKVVVRNLYSRLGVKVTGSVSKTAAQLELRAWKNCEFWVKDRKVKLKRNERITLSY</sequence>
<comment type="caution">
    <text evidence="2">The sequence shown here is derived from an EMBL/GenBank/DDBJ whole genome shotgun (WGS) entry which is preliminary data.</text>
</comment>
<dbReference type="GO" id="GO:0005975">
    <property type="term" value="P:carbohydrate metabolic process"/>
    <property type="evidence" value="ECO:0007669"/>
    <property type="project" value="InterPro"/>
</dbReference>
<name>A0A3P1BNC1_9BACT</name>